<evidence type="ECO:0000313" key="1">
    <source>
        <dbReference type="EMBL" id="WOL20263.1"/>
    </source>
</evidence>
<protein>
    <submittedName>
        <fullName evidence="1">Protein PLASTID TRANSCRIPTIONALLY ACTIVE 14 isoform X2</fullName>
    </submittedName>
</protein>
<dbReference type="AlphaFoldDB" id="A0AAQ3QT52"/>
<sequence>MSIKFASKSFHHFSAPFQVLRAVQSRGNFLASGGERFLVPSSFFTEMQVFFAKWVRLLQLEPADPDFYRIGYVRSVRAYGMEFIEGPNEFGVYASKDVELLRRARTDWDLRLACLLLYAFYVEGNFWQFYGDFLPSSEECTSLILAHKDDLLELQDPNLATKMEEQQKRAIEFWKKHWVSLGREIKVFPWVEQLRQRNKGVSLD</sequence>
<keyword evidence="2" id="KW-1185">Reference proteome</keyword>
<dbReference type="Proteomes" id="UP001327560">
    <property type="component" value="Chromosome 9"/>
</dbReference>
<accession>A0AAQ3QT52</accession>
<organism evidence="1 2">
    <name type="scientific">Canna indica</name>
    <name type="common">Indian-shot</name>
    <dbReference type="NCBI Taxonomy" id="4628"/>
    <lineage>
        <taxon>Eukaryota</taxon>
        <taxon>Viridiplantae</taxon>
        <taxon>Streptophyta</taxon>
        <taxon>Embryophyta</taxon>
        <taxon>Tracheophyta</taxon>
        <taxon>Spermatophyta</taxon>
        <taxon>Magnoliopsida</taxon>
        <taxon>Liliopsida</taxon>
        <taxon>Zingiberales</taxon>
        <taxon>Cannaceae</taxon>
        <taxon>Canna</taxon>
    </lineage>
</organism>
<reference evidence="1 2" key="1">
    <citation type="submission" date="2023-10" db="EMBL/GenBank/DDBJ databases">
        <title>Chromosome-scale genome assembly provides insights into flower coloration mechanisms of Canna indica.</title>
        <authorList>
            <person name="Li C."/>
        </authorList>
    </citation>
    <scope>NUCLEOTIDE SEQUENCE [LARGE SCALE GENOMIC DNA]</scope>
    <source>
        <tissue evidence="1">Flower</tissue>
    </source>
</reference>
<proteinExistence type="predicted"/>
<dbReference type="Gene3D" id="3.90.1410.10">
    <property type="entry name" value="set domain protein methyltransferase, domain 1"/>
    <property type="match status" value="1"/>
</dbReference>
<evidence type="ECO:0000313" key="2">
    <source>
        <dbReference type="Proteomes" id="UP001327560"/>
    </source>
</evidence>
<dbReference type="EMBL" id="CP136898">
    <property type="protein sequence ID" value="WOL20263.1"/>
    <property type="molecule type" value="Genomic_DNA"/>
</dbReference>
<name>A0AAQ3QT52_9LILI</name>
<gene>
    <name evidence="1" type="ORF">Cni_G29067</name>
</gene>
<dbReference type="InterPro" id="IPR046341">
    <property type="entry name" value="SET_dom_sf"/>
</dbReference>
<dbReference type="SUPFAM" id="SSF82199">
    <property type="entry name" value="SET domain"/>
    <property type="match status" value="1"/>
</dbReference>